<keyword evidence="2" id="KW-0560">Oxidoreductase</keyword>
<sequence>MVSAPPVIDFEPFYSGDVERKALLIRQIRHACERHGFFQLVNHRVPTDLQEAILNQARDLFRLPLEIKDKYSKDIEPFNLGYERLRAQKFGKGSLGDLKEGYFICREFPPDHPSHGSFLLASNKYPQEIRDPAGFRSVMIDYHAAMNELALNILKVLARTLDLEENWFDAYGHESANTVRLLRYPPQEATASKDERGIGAHTDFAGITILLQDATGGLQVWDREASQWADAVPFPGALVVNLGNLFMRWTNDRYLSNLHRVINKSGRERYSVPFFFSGNQDYLVECIPSCKAATEEAKYPPTTVGEWVEARYADTYGSGQKKEGELSKDVLHATN</sequence>
<proteinExistence type="inferred from homology"/>
<dbReference type="STRING" id="1448320.A0A319E704"/>
<comment type="similarity">
    <text evidence="1 2">Belongs to the iron/ascorbate-dependent oxidoreductase family.</text>
</comment>
<keyword evidence="2" id="KW-0408">Iron</keyword>
<keyword evidence="2" id="KW-0479">Metal-binding</keyword>
<evidence type="ECO:0000313" key="5">
    <source>
        <dbReference type="Proteomes" id="UP000247810"/>
    </source>
</evidence>
<dbReference type="Proteomes" id="UP000247810">
    <property type="component" value="Unassembled WGS sequence"/>
</dbReference>
<dbReference type="GO" id="GO:0016491">
    <property type="term" value="F:oxidoreductase activity"/>
    <property type="evidence" value="ECO:0007669"/>
    <property type="project" value="UniProtKB-KW"/>
</dbReference>
<dbReference type="Pfam" id="PF03171">
    <property type="entry name" value="2OG-FeII_Oxy"/>
    <property type="match status" value="1"/>
</dbReference>
<dbReference type="InterPro" id="IPR005123">
    <property type="entry name" value="Oxoglu/Fe-dep_dioxygenase_dom"/>
</dbReference>
<dbReference type="InterPro" id="IPR044861">
    <property type="entry name" value="IPNS-like_FE2OG_OXY"/>
</dbReference>
<dbReference type="InterPro" id="IPR050231">
    <property type="entry name" value="Iron_ascorbate_oxido_reductase"/>
</dbReference>
<organism evidence="4 5">
    <name type="scientific">Aspergillus ellipticus CBS 707.79</name>
    <dbReference type="NCBI Taxonomy" id="1448320"/>
    <lineage>
        <taxon>Eukaryota</taxon>
        <taxon>Fungi</taxon>
        <taxon>Dikarya</taxon>
        <taxon>Ascomycota</taxon>
        <taxon>Pezizomycotina</taxon>
        <taxon>Eurotiomycetes</taxon>
        <taxon>Eurotiomycetidae</taxon>
        <taxon>Eurotiales</taxon>
        <taxon>Aspergillaceae</taxon>
        <taxon>Aspergillus</taxon>
        <taxon>Aspergillus subgen. Circumdati</taxon>
    </lineage>
</organism>
<dbReference type="Gene3D" id="2.60.120.330">
    <property type="entry name" value="B-lactam Antibiotic, Isopenicillin N Synthase, Chain"/>
    <property type="match status" value="1"/>
</dbReference>
<dbReference type="GO" id="GO:0046872">
    <property type="term" value="F:metal ion binding"/>
    <property type="evidence" value="ECO:0007669"/>
    <property type="project" value="UniProtKB-KW"/>
</dbReference>
<dbReference type="PRINTS" id="PR00682">
    <property type="entry name" value="IPNSYNTHASE"/>
</dbReference>
<evidence type="ECO:0000259" key="3">
    <source>
        <dbReference type="PROSITE" id="PS51471"/>
    </source>
</evidence>
<dbReference type="EMBL" id="KZ825836">
    <property type="protein sequence ID" value="PYH96498.1"/>
    <property type="molecule type" value="Genomic_DNA"/>
</dbReference>
<feature type="domain" description="Fe2OG dioxygenase" evidence="3">
    <location>
        <begin position="175"/>
        <end position="278"/>
    </location>
</feature>
<dbReference type="AlphaFoldDB" id="A0A319E704"/>
<evidence type="ECO:0000256" key="2">
    <source>
        <dbReference type="RuleBase" id="RU003682"/>
    </source>
</evidence>
<dbReference type="PROSITE" id="PS51471">
    <property type="entry name" value="FE2OG_OXY"/>
    <property type="match status" value="1"/>
</dbReference>
<dbReference type="SUPFAM" id="SSF51197">
    <property type="entry name" value="Clavaminate synthase-like"/>
    <property type="match status" value="1"/>
</dbReference>
<dbReference type="InterPro" id="IPR027443">
    <property type="entry name" value="IPNS-like_sf"/>
</dbReference>
<dbReference type="GO" id="GO:0044283">
    <property type="term" value="P:small molecule biosynthetic process"/>
    <property type="evidence" value="ECO:0007669"/>
    <property type="project" value="UniProtKB-ARBA"/>
</dbReference>
<dbReference type="Pfam" id="PF14226">
    <property type="entry name" value="DIOX_N"/>
    <property type="match status" value="1"/>
</dbReference>
<gene>
    <name evidence="4" type="ORF">BO71DRAFT_348842</name>
</gene>
<dbReference type="InterPro" id="IPR026992">
    <property type="entry name" value="DIOX_N"/>
</dbReference>
<name>A0A319E704_9EURO</name>
<keyword evidence="5" id="KW-1185">Reference proteome</keyword>
<protein>
    <submittedName>
        <fullName evidence="4">Oxidoreductase</fullName>
    </submittedName>
</protein>
<dbReference type="PANTHER" id="PTHR47990">
    <property type="entry name" value="2-OXOGLUTARATE (2OG) AND FE(II)-DEPENDENT OXYGENASE SUPERFAMILY PROTEIN-RELATED"/>
    <property type="match status" value="1"/>
</dbReference>
<evidence type="ECO:0000313" key="4">
    <source>
        <dbReference type="EMBL" id="PYH96498.1"/>
    </source>
</evidence>
<evidence type="ECO:0000256" key="1">
    <source>
        <dbReference type="ARBA" id="ARBA00008056"/>
    </source>
</evidence>
<reference evidence="4 5" key="1">
    <citation type="submission" date="2018-02" db="EMBL/GenBank/DDBJ databases">
        <title>The genomes of Aspergillus section Nigri reveals drivers in fungal speciation.</title>
        <authorList>
            <consortium name="DOE Joint Genome Institute"/>
            <person name="Vesth T.C."/>
            <person name="Nybo J."/>
            <person name="Theobald S."/>
            <person name="Brandl J."/>
            <person name="Frisvad J.C."/>
            <person name="Nielsen K.F."/>
            <person name="Lyhne E.K."/>
            <person name="Kogle M.E."/>
            <person name="Kuo A."/>
            <person name="Riley R."/>
            <person name="Clum A."/>
            <person name="Nolan M."/>
            <person name="Lipzen A."/>
            <person name="Salamov A."/>
            <person name="Henrissat B."/>
            <person name="Wiebenga A."/>
            <person name="De vries R.P."/>
            <person name="Grigoriev I.V."/>
            <person name="Mortensen U.H."/>
            <person name="Andersen M.R."/>
            <person name="Baker S.E."/>
        </authorList>
    </citation>
    <scope>NUCLEOTIDE SEQUENCE [LARGE SCALE GENOMIC DNA]</scope>
    <source>
        <strain evidence="4 5">CBS 707.79</strain>
    </source>
</reference>
<dbReference type="VEuPathDB" id="FungiDB:BO71DRAFT_348842"/>
<accession>A0A319E704</accession>
<dbReference type="OrthoDB" id="288590at2759"/>